<organism evidence="10 11">
    <name type="scientific">Planktotalea frisia</name>
    <dbReference type="NCBI Taxonomy" id="696762"/>
    <lineage>
        <taxon>Bacteria</taxon>
        <taxon>Pseudomonadati</taxon>
        <taxon>Pseudomonadota</taxon>
        <taxon>Alphaproteobacteria</taxon>
        <taxon>Rhodobacterales</taxon>
        <taxon>Paracoccaceae</taxon>
        <taxon>Planktotalea</taxon>
    </lineage>
</organism>
<dbReference type="RefSeq" id="WP_072632172.1">
    <property type="nucleotide sequence ID" value="NZ_JABBAN010000012.1"/>
</dbReference>
<feature type="transmembrane region" description="Helical" evidence="8">
    <location>
        <begin position="217"/>
        <end position="235"/>
    </location>
</feature>
<dbReference type="InterPro" id="IPR005829">
    <property type="entry name" value="Sugar_transporter_CS"/>
</dbReference>
<evidence type="ECO:0000256" key="7">
    <source>
        <dbReference type="ARBA" id="ARBA00023136"/>
    </source>
</evidence>
<keyword evidence="11" id="KW-1185">Reference proteome</keyword>
<comment type="subcellular location">
    <subcellularLocation>
        <location evidence="8">Cell inner membrane</location>
        <topology evidence="8">Multi-pass membrane protein</topology>
    </subcellularLocation>
    <subcellularLocation>
        <location evidence="1">Cell membrane</location>
        <topology evidence="1">Multi-pass membrane protein</topology>
    </subcellularLocation>
</comment>
<feature type="transmembrane region" description="Helical" evidence="8">
    <location>
        <begin position="108"/>
        <end position="128"/>
    </location>
</feature>
<evidence type="ECO:0000256" key="8">
    <source>
        <dbReference type="RuleBase" id="RU365088"/>
    </source>
</evidence>
<evidence type="ECO:0000256" key="6">
    <source>
        <dbReference type="ARBA" id="ARBA00022989"/>
    </source>
</evidence>
<dbReference type="GO" id="GO:0005886">
    <property type="term" value="C:plasma membrane"/>
    <property type="evidence" value="ECO:0007669"/>
    <property type="project" value="UniProtKB-SubCell"/>
</dbReference>
<dbReference type="STRING" id="696762.PFRI_36890"/>
<dbReference type="Gene3D" id="1.20.1720.10">
    <property type="entry name" value="Multidrug resistance protein D"/>
    <property type="match status" value="1"/>
</dbReference>
<dbReference type="AlphaFoldDB" id="A0A1L9NSJ0"/>
<gene>
    <name evidence="10" type="primary">bcr_2</name>
    <name evidence="10" type="ORF">PFRI_36890</name>
</gene>
<evidence type="ECO:0000256" key="3">
    <source>
        <dbReference type="ARBA" id="ARBA00022448"/>
    </source>
</evidence>
<dbReference type="SUPFAM" id="SSF103473">
    <property type="entry name" value="MFS general substrate transporter"/>
    <property type="match status" value="1"/>
</dbReference>
<feature type="transmembrane region" description="Helical" evidence="8">
    <location>
        <begin position="140"/>
        <end position="158"/>
    </location>
</feature>
<accession>A0A1L9NSJ0</accession>
<keyword evidence="7 8" id="KW-0472">Membrane</keyword>
<feature type="transmembrane region" description="Helical" evidence="8">
    <location>
        <begin position="18"/>
        <end position="39"/>
    </location>
</feature>
<dbReference type="PANTHER" id="PTHR42718">
    <property type="entry name" value="MAJOR FACILITATOR SUPERFAMILY MULTIDRUG TRANSPORTER MFSC"/>
    <property type="match status" value="1"/>
</dbReference>
<evidence type="ECO:0000256" key="1">
    <source>
        <dbReference type="ARBA" id="ARBA00004651"/>
    </source>
</evidence>
<protein>
    <recommendedName>
        <fullName evidence="8">Bcr/CflA family efflux transporter</fullName>
    </recommendedName>
</protein>
<dbReference type="InterPro" id="IPR020846">
    <property type="entry name" value="MFS_dom"/>
</dbReference>
<dbReference type="GO" id="GO:1990961">
    <property type="term" value="P:xenobiotic detoxification by transmembrane export across the plasma membrane"/>
    <property type="evidence" value="ECO:0007669"/>
    <property type="project" value="InterPro"/>
</dbReference>
<keyword evidence="6 8" id="KW-1133">Transmembrane helix</keyword>
<dbReference type="Proteomes" id="UP000184514">
    <property type="component" value="Unassembled WGS sequence"/>
</dbReference>
<feature type="transmembrane region" description="Helical" evidence="8">
    <location>
        <begin position="247"/>
        <end position="271"/>
    </location>
</feature>
<evidence type="ECO:0000256" key="2">
    <source>
        <dbReference type="ARBA" id="ARBA00006236"/>
    </source>
</evidence>
<feature type="transmembrane region" description="Helical" evidence="8">
    <location>
        <begin position="51"/>
        <end position="71"/>
    </location>
</feature>
<dbReference type="InterPro" id="IPR004812">
    <property type="entry name" value="Efflux_drug-R_Bcr/CmlA"/>
</dbReference>
<feature type="transmembrane region" description="Helical" evidence="8">
    <location>
        <begin position="283"/>
        <end position="306"/>
    </location>
</feature>
<keyword evidence="4" id="KW-1003">Cell membrane</keyword>
<name>A0A1L9NSJ0_9RHOB</name>
<feature type="transmembrane region" description="Helical" evidence="8">
    <location>
        <begin position="312"/>
        <end position="335"/>
    </location>
</feature>
<evidence type="ECO:0000259" key="9">
    <source>
        <dbReference type="PROSITE" id="PS50850"/>
    </source>
</evidence>
<dbReference type="GO" id="GO:0042910">
    <property type="term" value="F:xenobiotic transmembrane transporter activity"/>
    <property type="evidence" value="ECO:0007669"/>
    <property type="project" value="InterPro"/>
</dbReference>
<dbReference type="InterPro" id="IPR011701">
    <property type="entry name" value="MFS"/>
</dbReference>
<dbReference type="Pfam" id="PF07690">
    <property type="entry name" value="MFS_1"/>
    <property type="match status" value="1"/>
</dbReference>
<keyword evidence="5 8" id="KW-0812">Transmembrane</keyword>
<evidence type="ECO:0000313" key="11">
    <source>
        <dbReference type="Proteomes" id="UP000184514"/>
    </source>
</evidence>
<dbReference type="PANTHER" id="PTHR42718:SF9">
    <property type="entry name" value="MAJOR FACILITATOR SUPERFAMILY MULTIDRUG TRANSPORTER MFSC"/>
    <property type="match status" value="1"/>
</dbReference>
<feature type="transmembrane region" description="Helical" evidence="8">
    <location>
        <begin position="83"/>
        <end position="102"/>
    </location>
</feature>
<evidence type="ECO:0000256" key="5">
    <source>
        <dbReference type="ARBA" id="ARBA00022692"/>
    </source>
</evidence>
<reference evidence="10 11" key="1">
    <citation type="submission" date="2016-10" db="EMBL/GenBank/DDBJ databases">
        <title>Genome sequence of Planktotalea frisia SH6-1.</title>
        <authorList>
            <person name="Poehlein A."/>
            <person name="Bakenhus I."/>
            <person name="Voget S."/>
            <person name="Brinkhoff T."/>
            <person name="Simon M."/>
        </authorList>
    </citation>
    <scope>NUCLEOTIDE SEQUENCE [LARGE SCALE GENOMIC DNA]</scope>
    <source>
        <strain evidence="10 11">SH6-1</strain>
    </source>
</reference>
<proteinExistence type="inferred from homology"/>
<sequence>MNDSYSARLLDRATPPHIITLILLAGVSALAMNVFLPSLPNMALHFETEYWVLQMSVAAYFAMNAVLQIIIGPISDNLGRRPVILWGLALFTIASVGCVYAPNATVFLLFRMAQAIIVTAMVLSRAIIRDVVTADKAASLIGYVTMGMAVVPMLGPMLGGVLDETFGWQASFWLMAGSGFGMFALCYFDQGETKRATGETLRQQFGHYPELFASPRFWGYSIASGLTSGAFFAYLGGAPYVGTKIFMLSPAVLGFYFGSPAFGYFLGNFVSGRYSTRIGIDNMVFFGALVATLATAASLLVFGVGLGTPASFFGFMTIVGIGNGMTIPNATSGMLSVRPHLAGTASGLGGAIMIGFGAILSALAGIILTGKDSAMPVLWLMVASTAGGLLAAAFVIRRAKAIGA</sequence>
<evidence type="ECO:0000256" key="4">
    <source>
        <dbReference type="ARBA" id="ARBA00022475"/>
    </source>
</evidence>
<dbReference type="NCBIfam" id="TIGR00710">
    <property type="entry name" value="efflux_Bcr_CflA"/>
    <property type="match status" value="1"/>
</dbReference>
<keyword evidence="8" id="KW-0997">Cell inner membrane</keyword>
<dbReference type="CDD" id="cd17320">
    <property type="entry name" value="MFS_MdfA_MDR_like"/>
    <property type="match status" value="1"/>
</dbReference>
<dbReference type="InterPro" id="IPR036259">
    <property type="entry name" value="MFS_trans_sf"/>
</dbReference>
<feature type="transmembrane region" description="Helical" evidence="8">
    <location>
        <begin position="347"/>
        <end position="368"/>
    </location>
</feature>
<comment type="caution">
    <text evidence="10">The sequence shown here is derived from an EMBL/GenBank/DDBJ whole genome shotgun (WGS) entry which is preliminary data.</text>
</comment>
<evidence type="ECO:0000313" key="10">
    <source>
        <dbReference type="EMBL" id="OJI92094.1"/>
    </source>
</evidence>
<dbReference type="EMBL" id="MLCB01000201">
    <property type="protein sequence ID" value="OJI92094.1"/>
    <property type="molecule type" value="Genomic_DNA"/>
</dbReference>
<comment type="similarity">
    <text evidence="2 8">Belongs to the major facilitator superfamily. Bcr/CmlA family.</text>
</comment>
<dbReference type="PROSITE" id="PS50850">
    <property type="entry name" value="MFS"/>
    <property type="match status" value="1"/>
</dbReference>
<keyword evidence="3 8" id="KW-0813">Transport</keyword>
<dbReference type="PROSITE" id="PS00216">
    <property type="entry name" value="SUGAR_TRANSPORT_1"/>
    <property type="match status" value="1"/>
</dbReference>
<feature type="transmembrane region" description="Helical" evidence="8">
    <location>
        <begin position="374"/>
        <end position="396"/>
    </location>
</feature>
<feature type="domain" description="Major facilitator superfamily (MFS) profile" evidence="9">
    <location>
        <begin position="17"/>
        <end position="400"/>
    </location>
</feature>
<feature type="transmembrane region" description="Helical" evidence="8">
    <location>
        <begin position="170"/>
        <end position="188"/>
    </location>
</feature>
<dbReference type="OrthoDB" id="9800416at2"/>